<keyword evidence="1" id="KW-0812">Transmembrane</keyword>
<dbReference type="AlphaFoldDB" id="A0A846Y6Q5"/>
<dbReference type="InterPro" id="IPR003675">
    <property type="entry name" value="Rce1/LyrA-like_dom"/>
</dbReference>
<feature type="domain" description="CAAX prenyl protease 2/Lysostaphin resistance protein A-like" evidence="2">
    <location>
        <begin position="135"/>
        <end position="240"/>
    </location>
</feature>
<dbReference type="Proteomes" id="UP000565711">
    <property type="component" value="Unassembled WGS sequence"/>
</dbReference>
<dbReference type="InterPro" id="IPR042150">
    <property type="entry name" value="MmRce1-like"/>
</dbReference>
<sequence length="295" mass="32214">MTTTLTGRELFRRSRVMRRKGILWFLVLAFAGAWIPWGIAGAAGYSLDNPIVQLLTGAFTPALAAIVVRRWVTREGFADSGLRLHLRTQWRSYLIAALLPLGILAAALALAVLLGIWHPVRDDFGYDTVVLLVLAPLIPVVAAPIFFGEEFGWTTYLRDRLLPGRPVATTFATGVIWGMWHWPLPWVGYLGSGGTAADAFVAMLLWLPLSIELEFLIGWLWGRSRSVWPPAILHGGSNLVVAVGLEAFADSAEPSGATTTLLMCAAYLPVVVWIVVAARLGRNDRRTVTATGTSR</sequence>
<dbReference type="PANTHER" id="PTHR35797:SF1">
    <property type="entry name" value="PROTEASE"/>
    <property type="match status" value="1"/>
</dbReference>
<keyword evidence="1" id="KW-1133">Transmembrane helix</keyword>
<feature type="transmembrane region" description="Helical" evidence="1">
    <location>
        <begin position="129"/>
        <end position="148"/>
    </location>
</feature>
<keyword evidence="3" id="KW-0378">Hydrolase</keyword>
<dbReference type="Pfam" id="PF02517">
    <property type="entry name" value="Rce1-like"/>
    <property type="match status" value="1"/>
</dbReference>
<reference evidence="3 4" key="1">
    <citation type="submission" date="2020-04" db="EMBL/GenBank/DDBJ databases">
        <title>MicrobeNet Type strains.</title>
        <authorList>
            <person name="Nicholson A.C."/>
        </authorList>
    </citation>
    <scope>NUCLEOTIDE SEQUENCE [LARGE SCALE GENOMIC DNA]</scope>
    <source>
        <strain evidence="3 4">JCM 12354</strain>
    </source>
</reference>
<feature type="transmembrane region" description="Helical" evidence="1">
    <location>
        <begin position="51"/>
        <end position="72"/>
    </location>
</feature>
<evidence type="ECO:0000259" key="2">
    <source>
        <dbReference type="Pfam" id="PF02517"/>
    </source>
</evidence>
<name>A0A846Y6Q5_9NOCA</name>
<dbReference type="GO" id="GO:0006508">
    <property type="term" value="P:proteolysis"/>
    <property type="evidence" value="ECO:0007669"/>
    <property type="project" value="UniProtKB-KW"/>
</dbReference>
<gene>
    <name evidence="3" type="ORF">HGA08_24595</name>
</gene>
<dbReference type="GO" id="GO:0004175">
    <property type="term" value="F:endopeptidase activity"/>
    <property type="evidence" value="ECO:0007669"/>
    <property type="project" value="UniProtKB-ARBA"/>
</dbReference>
<feature type="transmembrane region" description="Helical" evidence="1">
    <location>
        <begin position="255"/>
        <end position="276"/>
    </location>
</feature>
<keyword evidence="4" id="KW-1185">Reference proteome</keyword>
<keyword evidence="3" id="KW-0645">Protease</keyword>
<organism evidence="3 4">
    <name type="scientific">Nocardia vermiculata</name>
    <dbReference type="NCBI Taxonomy" id="257274"/>
    <lineage>
        <taxon>Bacteria</taxon>
        <taxon>Bacillati</taxon>
        <taxon>Actinomycetota</taxon>
        <taxon>Actinomycetes</taxon>
        <taxon>Mycobacteriales</taxon>
        <taxon>Nocardiaceae</taxon>
        <taxon>Nocardia</taxon>
    </lineage>
</organism>
<dbReference type="GO" id="GO:0008237">
    <property type="term" value="F:metallopeptidase activity"/>
    <property type="evidence" value="ECO:0007669"/>
    <property type="project" value="UniProtKB-KW"/>
</dbReference>
<evidence type="ECO:0000256" key="1">
    <source>
        <dbReference type="SAM" id="Phobius"/>
    </source>
</evidence>
<dbReference type="EMBL" id="JAAXOP010000017">
    <property type="protein sequence ID" value="NKY53381.1"/>
    <property type="molecule type" value="Genomic_DNA"/>
</dbReference>
<accession>A0A846Y6Q5</accession>
<proteinExistence type="predicted"/>
<dbReference type="GO" id="GO:0080120">
    <property type="term" value="P:CAAX-box protein maturation"/>
    <property type="evidence" value="ECO:0007669"/>
    <property type="project" value="UniProtKB-ARBA"/>
</dbReference>
<feature type="transmembrane region" description="Helical" evidence="1">
    <location>
        <begin position="93"/>
        <end position="117"/>
    </location>
</feature>
<protein>
    <submittedName>
        <fullName evidence="3">CPBP family intramembrane metalloprotease</fullName>
    </submittedName>
</protein>
<feature type="transmembrane region" description="Helical" evidence="1">
    <location>
        <begin position="227"/>
        <end position="249"/>
    </location>
</feature>
<dbReference type="PANTHER" id="PTHR35797">
    <property type="entry name" value="PROTEASE-RELATED"/>
    <property type="match status" value="1"/>
</dbReference>
<evidence type="ECO:0000313" key="4">
    <source>
        <dbReference type="Proteomes" id="UP000565711"/>
    </source>
</evidence>
<comment type="caution">
    <text evidence="3">The sequence shown here is derived from an EMBL/GenBank/DDBJ whole genome shotgun (WGS) entry which is preliminary data.</text>
</comment>
<keyword evidence="3" id="KW-0482">Metalloprotease</keyword>
<evidence type="ECO:0000313" key="3">
    <source>
        <dbReference type="EMBL" id="NKY53381.1"/>
    </source>
</evidence>
<keyword evidence="1" id="KW-0472">Membrane</keyword>
<feature type="transmembrane region" description="Helical" evidence="1">
    <location>
        <begin position="21"/>
        <end position="45"/>
    </location>
</feature>
<dbReference type="RefSeq" id="WP_067878563.1">
    <property type="nucleotide sequence ID" value="NZ_JAAXOP010000017.1"/>
</dbReference>
<feature type="transmembrane region" description="Helical" evidence="1">
    <location>
        <begin position="160"/>
        <end position="180"/>
    </location>
</feature>